<evidence type="ECO:0000313" key="6">
    <source>
        <dbReference type="Proteomes" id="UP000188937"/>
    </source>
</evidence>
<evidence type="ECO:0000313" key="5">
    <source>
        <dbReference type="EMBL" id="AQS85807.1"/>
    </source>
</evidence>
<reference evidence="5 6" key="1">
    <citation type="submission" date="2016-03" db="EMBL/GenBank/DDBJ databases">
        <title>Acetic acid bacteria sequencing.</title>
        <authorList>
            <person name="Brandt J."/>
            <person name="Jakob F."/>
            <person name="Vogel R.F."/>
        </authorList>
    </citation>
    <scope>NUCLEOTIDE SEQUENCE [LARGE SCALE GENOMIC DNA]</scope>
    <source>
        <strain evidence="5 6">TMW2.1153</strain>
    </source>
</reference>
<feature type="transmembrane region" description="Helical" evidence="3">
    <location>
        <begin position="20"/>
        <end position="41"/>
    </location>
</feature>
<dbReference type="STRING" id="435.A0U92_14660"/>
<sequence>MAPKVDLIQSDDQMPRSTQVVVIGGGVIGVTTAFFLARAGVPVVLCEKGHIAGEQSSRNWGWTRVMGRDERELPLGLLSLDLWRQMNELTGRETGFRQCGILYACDDQKQLDEFLAWKDIANTYQVRTVVTDGAKTAEMAGGSQRLFKGGLFCPTDGRAEPTKAVPAIAQAAREHGAVILEHCAVRMLDRKGGKVCGVITERGSIACDTVVLAGGAWSRLFAGNEELDLPALNVLGSVMRVDNVEGAPEESVGGSDFAFRKNIQGGYNISRRNVSVSDITPDTLRQFTKFIGSYLQTRKELRLRVGRRFLDEWRMARKWTADNVTPFEQIRTLDPEPSHKYLNEAVRIIKRDFPAFRTMREVERWGGLIDVTPDAVPIVGRSKRIPGLVLGVGFSGHGFGIGPGAGKLLSEIVVNTRTSVDPTPFAFERFGR</sequence>
<dbReference type="PANTHER" id="PTHR13847">
    <property type="entry name" value="SARCOSINE DEHYDROGENASE-RELATED"/>
    <property type="match status" value="1"/>
</dbReference>
<protein>
    <submittedName>
        <fullName evidence="5">D-amino-acid oxidase</fullName>
    </submittedName>
</protein>
<evidence type="ECO:0000256" key="1">
    <source>
        <dbReference type="ARBA" id="ARBA00009410"/>
    </source>
</evidence>
<keyword evidence="3" id="KW-0472">Membrane</keyword>
<comment type="similarity">
    <text evidence="1">Belongs to the DadA oxidoreductase family.</text>
</comment>
<keyword evidence="6" id="KW-1185">Reference proteome</keyword>
<evidence type="ECO:0000256" key="3">
    <source>
        <dbReference type="SAM" id="Phobius"/>
    </source>
</evidence>
<dbReference type="Gene3D" id="3.30.9.10">
    <property type="entry name" value="D-Amino Acid Oxidase, subunit A, domain 2"/>
    <property type="match status" value="1"/>
</dbReference>
<dbReference type="GO" id="GO:0005886">
    <property type="term" value="C:plasma membrane"/>
    <property type="evidence" value="ECO:0007669"/>
    <property type="project" value="TreeGrafter"/>
</dbReference>
<gene>
    <name evidence="5" type="ORF">A0U92_14660</name>
</gene>
<dbReference type="RefSeq" id="WP_077813824.1">
    <property type="nucleotide sequence ID" value="NZ_CP014692.1"/>
</dbReference>
<evidence type="ECO:0000256" key="2">
    <source>
        <dbReference type="ARBA" id="ARBA00023002"/>
    </source>
</evidence>
<dbReference type="KEGG" id="aace:A0U92_14660"/>
<dbReference type="GO" id="GO:0055130">
    <property type="term" value="P:D-alanine catabolic process"/>
    <property type="evidence" value="ECO:0007669"/>
    <property type="project" value="TreeGrafter"/>
</dbReference>
<dbReference type="GO" id="GO:0008718">
    <property type="term" value="F:D-amino-acid dehydrogenase activity"/>
    <property type="evidence" value="ECO:0007669"/>
    <property type="project" value="TreeGrafter"/>
</dbReference>
<keyword evidence="3" id="KW-0812">Transmembrane</keyword>
<accession>A0A1U9KJ74</accession>
<dbReference type="GO" id="GO:0005737">
    <property type="term" value="C:cytoplasm"/>
    <property type="evidence" value="ECO:0007669"/>
    <property type="project" value="TreeGrafter"/>
</dbReference>
<keyword evidence="3" id="KW-1133">Transmembrane helix</keyword>
<proteinExistence type="inferred from homology"/>
<dbReference type="Proteomes" id="UP000188937">
    <property type="component" value="Chromosome"/>
</dbReference>
<dbReference type="PANTHER" id="PTHR13847:SF280">
    <property type="entry name" value="D-AMINO ACID DEHYDROGENASE"/>
    <property type="match status" value="1"/>
</dbReference>
<dbReference type="OrthoDB" id="9787190at2"/>
<dbReference type="SUPFAM" id="SSF51905">
    <property type="entry name" value="FAD/NAD(P)-binding domain"/>
    <property type="match status" value="1"/>
</dbReference>
<dbReference type="EMBL" id="CP014692">
    <property type="protein sequence ID" value="AQS85807.1"/>
    <property type="molecule type" value="Genomic_DNA"/>
</dbReference>
<dbReference type="AlphaFoldDB" id="A0A1U9KJ74"/>
<organism evidence="5 6">
    <name type="scientific">Acetobacter aceti</name>
    <dbReference type="NCBI Taxonomy" id="435"/>
    <lineage>
        <taxon>Bacteria</taxon>
        <taxon>Pseudomonadati</taxon>
        <taxon>Pseudomonadota</taxon>
        <taxon>Alphaproteobacteria</taxon>
        <taxon>Acetobacterales</taxon>
        <taxon>Acetobacteraceae</taxon>
        <taxon>Acetobacter</taxon>
        <taxon>Acetobacter subgen. Acetobacter</taxon>
    </lineage>
</organism>
<feature type="domain" description="FAD dependent oxidoreductase" evidence="4">
    <location>
        <begin position="20"/>
        <end position="411"/>
    </location>
</feature>
<dbReference type="InterPro" id="IPR006076">
    <property type="entry name" value="FAD-dep_OxRdtase"/>
</dbReference>
<keyword evidence="2" id="KW-0560">Oxidoreductase</keyword>
<dbReference type="InterPro" id="IPR036188">
    <property type="entry name" value="FAD/NAD-bd_sf"/>
</dbReference>
<evidence type="ECO:0000259" key="4">
    <source>
        <dbReference type="Pfam" id="PF01266"/>
    </source>
</evidence>
<name>A0A1U9KJ74_ACEAC</name>
<dbReference type="Gene3D" id="3.50.50.60">
    <property type="entry name" value="FAD/NAD(P)-binding domain"/>
    <property type="match status" value="1"/>
</dbReference>
<dbReference type="Pfam" id="PF01266">
    <property type="entry name" value="DAO"/>
    <property type="match status" value="1"/>
</dbReference>